<comment type="cofactor">
    <cofactor evidence="1">
        <name>FAD</name>
        <dbReference type="ChEBI" id="CHEBI:57692"/>
    </cofactor>
</comment>
<reference evidence="6" key="1">
    <citation type="journal article" date="2023" name="Insect Mol. Biol.">
        <title>Genome sequencing provides insights into the evolution of gene families encoding plant cell wall-degrading enzymes in longhorned beetles.</title>
        <authorList>
            <person name="Shin N.R."/>
            <person name="Okamura Y."/>
            <person name="Kirsch R."/>
            <person name="Pauchet Y."/>
        </authorList>
    </citation>
    <scope>NUCLEOTIDE SEQUENCE</scope>
    <source>
        <strain evidence="6">MMC_N1</strain>
    </source>
</reference>
<evidence type="ECO:0000313" key="6">
    <source>
        <dbReference type="EMBL" id="KAJ8979596.1"/>
    </source>
</evidence>
<protein>
    <recommendedName>
        <fullName evidence="8">FAD dependent oxidoreductase domain-containing protein</fullName>
    </recommendedName>
</protein>
<keyword evidence="4" id="KW-0274">FAD</keyword>
<keyword evidence="7" id="KW-1185">Reference proteome</keyword>
<evidence type="ECO:0000256" key="5">
    <source>
        <dbReference type="ARBA" id="ARBA00023002"/>
    </source>
</evidence>
<dbReference type="PROSITE" id="PS00677">
    <property type="entry name" value="DAO"/>
    <property type="match status" value="1"/>
</dbReference>
<evidence type="ECO:0000256" key="4">
    <source>
        <dbReference type="ARBA" id="ARBA00022827"/>
    </source>
</evidence>
<dbReference type="InterPro" id="IPR006181">
    <property type="entry name" value="D-amino_acid_oxidase_CS"/>
</dbReference>
<dbReference type="InterPro" id="IPR023209">
    <property type="entry name" value="DAO"/>
</dbReference>
<dbReference type="EMBL" id="JAPWTJ010000328">
    <property type="protein sequence ID" value="KAJ8979596.1"/>
    <property type="molecule type" value="Genomic_DNA"/>
</dbReference>
<evidence type="ECO:0000256" key="1">
    <source>
        <dbReference type="ARBA" id="ARBA00001974"/>
    </source>
</evidence>
<gene>
    <name evidence="6" type="ORF">NQ317_019484</name>
</gene>
<comment type="subcellular location">
    <subcellularLocation>
        <location evidence="2">Peroxisome matrix</location>
    </subcellularLocation>
</comment>
<evidence type="ECO:0000313" key="7">
    <source>
        <dbReference type="Proteomes" id="UP001162164"/>
    </source>
</evidence>
<sequence length="152" mass="17018">MIDFVMGVLLRVVSPLQTPQTSYKAKFFLVAFQYPIFESKGPERQTSCKCSELIPAIKTAKVIKHQVGLRPSRDRVRLEIEIKQGDKNGVQIVHNYGHGGAGITLCVGCAIEAAELVEQVLIQGNLRANCERLLLFHAGGYFGNYFMRFLFI</sequence>
<dbReference type="Proteomes" id="UP001162164">
    <property type="component" value="Unassembled WGS sequence"/>
</dbReference>
<evidence type="ECO:0000256" key="2">
    <source>
        <dbReference type="ARBA" id="ARBA00004253"/>
    </source>
</evidence>
<dbReference type="Gene3D" id="3.40.50.720">
    <property type="entry name" value="NAD(P)-binding Rossmann-like Domain"/>
    <property type="match status" value="1"/>
</dbReference>
<accession>A0ABQ9JMX6</accession>
<keyword evidence="3" id="KW-0285">Flavoprotein</keyword>
<dbReference type="PANTHER" id="PTHR11530">
    <property type="entry name" value="D-AMINO ACID OXIDASE"/>
    <property type="match status" value="1"/>
</dbReference>
<dbReference type="PANTHER" id="PTHR11530:SF11">
    <property type="entry name" value="D-ASPARTATE OXIDASE"/>
    <property type="match status" value="1"/>
</dbReference>
<comment type="caution">
    <text evidence="6">The sequence shown here is derived from an EMBL/GenBank/DDBJ whole genome shotgun (WGS) entry which is preliminary data.</text>
</comment>
<name>A0ABQ9JMX6_9CUCU</name>
<keyword evidence="5" id="KW-0560">Oxidoreductase</keyword>
<organism evidence="6 7">
    <name type="scientific">Molorchus minor</name>
    <dbReference type="NCBI Taxonomy" id="1323400"/>
    <lineage>
        <taxon>Eukaryota</taxon>
        <taxon>Metazoa</taxon>
        <taxon>Ecdysozoa</taxon>
        <taxon>Arthropoda</taxon>
        <taxon>Hexapoda</taxon>
        <taxon>Insecta</taxon>
        <taxon>Pterygota</taxon>
        <taxon>Neoptera</taxon>
        <taxon>Endopterygota</taxon>
        <taxon>Coleoptera</taxon>
        <taxon>Polyphaga</taxon>
        <taxon>Cucujiformia</taxon>
        <taxon>Chrysomeloidea</taxon>
        <taxon>Cerambycidae</taxon>
        <taxon>Lamiinae</taxon>
        <taxon>Monochamini</taxon>
        <taxon>Molorchus</taxon>
    </lineage>
</organism>
<proteinExistence type="predicted"/>
<evidence type="ECO:0008006" key="8">
    <source>
        <dbReference type="Google" id="ProtNLM"/>
    </source>
</evidence>
<evidence type="ECO:0000256" key="3">
    <source>
        <dbReference type="ARBA" id="ARBA00022630"/>
    </source>
</evidence>